<evidence type="ECO:0000259" key="3">
    <source>
        <dbReference type="Pfam" id="PF00724"/>
    </source>
</evidence>
<keyword evidence="1" id="KW-0285">Flavoprotein</keyword>
<feature type="domain" description="NADH:flavin oxidoreductase/NADH oxidase N-terminal" evidence="3">
    <location>
        <begin position="10"/>
        <end position="332"/>
    </location>
</feature>
<gene>
    <name evidence="4" type="ORF">P4S50_06945</name>
</gene>
<keyword evidence="5" id="KW-1185">Reference proteome</keyword>
<proteinExistence type="predicted"/>
<dbReference type="PANTHER" id="PTHR43656:SF2">
    <property type="entry name" value="BINDING OXIDOREDUCTASE, PUTATIVE (AFU_ORTHOLOGUE AFUA_2G08260)-RELATED"/>
    <property type="match status" value="1"/>
</dbReference>
<evidence type="ECO:0000256" key="1">
    <source>
        <dbReference type="ARBA" id="ARBA00022630"/>
    </source>
</evidence>
<accession>A0ABY8EFU1</accession>
<organism evidence="4 5">
    <name type="scientific">Tepidibacter hydrothermalis</name>
    <dbReference type="NCBI Taxonomy" id="3036126"/>
    <lineage>
        <taxon>Bacteria</taxon>
        <taxon>Bacillati</taxon>
        <taxon>Bacillota</taxon>
        <taxon>Clostridia</taxon>
        <taxon>Peptostreptococcales</taxon>
        <taxon>Peptostreptococcaceae</taxon>
        <taxon>Tepidibacter</taxon>
    </lineage>
</organism>
<dbReference type="PANTHER" id="PTHR43656">
    <property type="entry name" value="BINDING OXIDOREDUCTASE, PUTATIVE (AFU_ORTHOLOGUE AFUA_2G08260)-RELATED"/>
    <property type="match status" value="1"/>
</dbReference>
<sequence>MKSLYEKTLLGGIEVRNRFVRSATHEGLSPDGVVTSDIINLYKELALQEVGLIITSGLEVTEEKVFSNSMRINEGICIEPLRQITDSVHEAGGKIVAQLLHGGTFIFAKPDYQPQGPSPIQDRFSQITAKEMTKEDINNIVARFADASYRAKQAQFDGVQIQASFGFLLNKFISPYYNKRQDEYGGTIENRSRFIVQIRKAIAARCGIDFPVFIKLSIDDLMKDDVVGLDYKEGKEITKHLAASGYNAIEMTVGNFGEIPLTSQFNGGEPYFKDQFIELANEVDIPLIAVGGIRTENAADELLNSNSIEAISFSRPFIADMDLVGRFKNGKPSRCTTCFQCNGPNGIRCIKNA</sequence>
<evidence type="ECO:0000313" key="5">
    <source>
        <dbReference type="Proteomes" id="UP001222800"/>
    </source>
</evidence>
<name>A0ABY8EFU1_9FIRM</name>
<dbReference type="CDD" id="cd02803">
    <property type="entry name" value="OYE_like_FMN_family"/>
    <property type="match status" value="1"/>
</dbReference>
<reference evidence="4 5" key="1">
    <citation type="submission" date="2023-03" db="EMBL/GenBank/DDBJ databases">
        <title>Complete genome sequence of Tepidibacter sp. SWIR-1, isolated from a deep-sea hydrothermal vent.</title>
        <authorList>
            <person name="Li X."/>
        </authorList>
    </citation>
    <scope>NUCLEOTIDE SEQUENCE [LARGE SCALE GENOMIC DNA]</scope>
    <source>
        <strain evidence="4 5">SWIR-1</strain>
    </source>
</reference>
<evidence type="ECO:0000256" key="2">
    <source>
        <dbReference type="ARBA" id="ARBA00023002"/>
    </source>
</evidence>
<dbReference type="InterPro" id="IPR001155">
    <property type="entry name" value="OxRdtase_FMN_N"/>
</dbReference>
<dbReference type="Pfam" id="PF00724">
    <property type="entry name" value="Oxidored_FMN"/>
    <property type="match status" value="1"/>
</dbReference>
<dbReference type="InterPro" id="IPR013785">
    <property type="entry name" value="Aldolase_TIM"/>
</dbReference>
<evidence type="ECO:0000313" key="4">
    <source>
        <dbReference type="EMBL" id="WFD11807.1"/>
    </source>
</evidence>
<dbReference type="Gene3D" id="3.20.20.70">
    <property type="entry name" value="Aldolase class I"/>
    <property type="match status" value="1"/>
</dbReference>
<protein>
    <submittedName>
        <fullName evidence="4">NADH:flavin oxidoreductase</fullName>
    </submittedName>
</protein>
<dbReference type="EMBL" id="CP120733">
    <property type="protein sequence ID" value="WFD11807.1"/>
    <property type="molecule type" value="Genomic_DNA"/>
</dbReference>
<dbReference type="RefSeq" id="WP_277733983.1">
    <property type="nucleotide sequence ID" value="NZ_CP120733.1"/>
</dbReference>
<dbReference type="Proteomes" id="UP001222800">
    <property type="component" value="Chromosome"/>
</dbReference>
<keyword evidence="2" id="KW-0560">Oxidoreductase</keyword>
<dbReference type="InterPro" id="IPR051799">
    <property type="entry name" value="NADH_flavin_oxidoreductase"/>
</dbReference>
<dbReference type="SUPFAM" id="SSF51395">
    <property type="entry name" value="FMN-linked oxidoreductases"/>
    <property type="match status" value="1"/>
</dbReference>